<dbReference type="SUPFAM" id="SSF50494">
    <property type="entry name" value="Trypsin-like serine proteases"/>
    <property type="match status" value="1"/>
</dbReference>
<evidence type="ECO:0000313" key="1">
    <source>
        <dbReference type="EMBL" id="EFC41712.1"/>
    </source>
</evidence>
<dbReference type="KEGG" id="ngr:NAEGRDRAFT_50964"/>
<gene>
    <name evidence="1" type="ORF">NAEGRDRAFT_50964</name>
</gene>
<reference evidence="1 2" key="1">
    <citation type="journal article" date="2010" name="Cell">
        <title>The genome of Naegleria gruberi illuminates early eukaryotic versatility.</title>
        <authorList>
            <person name="Fritz-Laylin L.K."/>
            <person name="Prochnik S.E."/>
            <person name="Ginger M.L."/>
            <person name="Dacks J.B."/>
            <person name="Carpenter M.L."/>
            <person name="Field M.C."/>
            <person name="Kuo A."/>
            <person name="Paredez A."/>
            <person name="Chapman J."/>
            <person name="Pham J."/>
            <person name="Shu S."/>
            <person name="Neupane R."/>
            <person name="Cipriano M."/>
            <person name="Mancuso J."/>
            <person name="Tu H."/>
            <person name="Salamov A."/>
            <person name="Lindquist E."/>
            <person name="Shapiro H."/>
            <person name="Lucas S."/>
            <person name="Grigoriev I.V."/>
            <person name="Cande W.Z."/>
            <person name="Fulton C."/>
            <person name="Rokhsar D.S."/>
            <person name="Dawson S.C."/>
        </authorList>
    </citation>
    <scope>NUCLEOTIDE SEQUENCE [LARGE SCALE GENOMIC DNA]</scope>
    <source>
        <strain evidence="1 2">NEG-M</strain>
    </source>
</reference>
<dbReference type="OrthoDB" id="10662705at2759"/>
<dbReference type="AlphaFoldDB" id="D2VNC0"/>
<organism evidence="2">
    <name type="scientific">Naegleria gruberi</name>
    <name type="common">Amoeba</name>
    <dbReference type="NCBI Taxonomy" id="5762"/>
    <lineage>
        <taxon>Eukaryota</taxon>
        <taxon>Discoba</taxon>
        <taxon>Heterolobosea</taxon>
        <taxon>Tetramitia</taxon>
        <taxon>Eutetramitia</taxon>
        <taxon>Vahlkampfiidae</taxon>
        <taxon>Naegleria</taxon>
    </lineage>
</organism>
<proteinExistence type="predicted"/>
<dbReference type="EMBL" id="GG738884">
    <property type="protein sequence ID" value="EFC41712.1"/>
    <property type="molecule type" value="Genomic_DNA"/>
</dbReference>
<keyword evidence="2" id="KW-1185">Reference proteome</keyword>
<dbReference type="InterPro" id="IPR009003">
    <property type="entry name" value="Peptidase_S1_PA"/>
</dbReference>
<dbReference type="VEuPathDB" id="AmoebaDB:NAEGRDRAFT_50964"/>
<name>D2VNC0_NAEGR</name>
<accession>D2VNC0</accession>
<dbReference type="Proteomes" id="UP000006671">
    <property type="component" value="Unassembled WGS sequence"/>
</dbReference>
<dbReference type="InParanoid" id="D2VNC0"/>
<dbReference type="GeneID" id="8851265"/>
<protein>
    <submittedName>
        <fullName evidence="1">Predicted protein</fullName>
    </submittedName>
</protein>
<evidence type="ECO:0000313" key="2">
    <source>
        <dbReference type="Proteomes" id="UP000006671"/>
    </source>
</evidence>
<dbReference type="RefSeq" id="XP_002674456.1">
    <property type="nucleotide sequence ID" value="XM_002674410.1"/>
</dbReference>
<sequence>MRFVRQVLEVVVPQSEQGDVAVSTKEHFHDVYWNVFLVDEDAQIIPPTNLKYSHSRLDKLNSIKELILLTKKSMTRVLTVSAVGTGFYILPQQVITNQHISYPSPPTFFTGQLAKATTNFTLPKEESVIYTGASLIREKGWKLMQKQEELFPSFQQEYQDPISSSIGNFNYLDISIHKLTCKVSHEWPKVLFIPCPTVLQIDDDIFTTHFPGIEGTKFSTSVSQHQEYQEWAPCDDMARNVFHNFGRLCVSTGKVLAPYTEKVQNGKIEWVEHDDLVLTTENSNFIISNESVMNGSSGGCLQSCQCQKIQIGAYTLVEFHGVHFGGEFIKCQHCLKNLKQHLKEEKIQWSDWNELQNKWYFCTCKSPTGLAYNYSVSVHHPLFKDVYKKLILEDLLKLLDVNIEDNRLARLKEYLEL</sequence>